<evidence type="ECO:0000313" key="4">
    <source>
        <dbReference type="EMBL" id="CAG9863230.1"/>
    </source>
</evidence>
<dbReference type="PANTHER" id="PTHR11008">
    <property type="entry name" value="PROTEIN TAKEOUT-LIKE PROTEIN"/>
    <property type="match status" value="1"/>
</dbReference>
<proteinExistence type="inferred from homology"/>
<sequence>MYLQIFIRPVLFENSYTNHCALRNMLKAVLIFCAVYAECAKNLPSFIEPCYRNDPKAGECLLRNVRSLKPRLEKGIPELQLPNLNPLLISTAPLFSSGDFRGNMTDLKLYDVSNSETTYIDINFHEKVLVVEYTMTSMRMVTNYRLVGKLLMFQLDSTGELKANITGLRMKYTGYLKMVQRRGVEYLALNGSEAIGNIEYIHVEFTNLFKDNELLNRAANDVLNDNYKIIINDFGPVINRSCKIIIDTILAGLFYKYPADVLFPVKK</sequence>
<dbReference type="PANTHER" id="PTHR11008:SF32">
    <property type="entry name" value="CIRCADIAN CLOCK-CONTROLLED PROTEIN DAYWAKE-RELATED"/>
    <property type="match status" value="1"/>
</dbReference>
<gene>
    <name evidence="4" type="ORF">PHYEVI_LOCUS9528</name>
</gene>
<dbReference type="Gene3D" id="3.15.10.30">
    <property type="entry name" value="Haemolymph juvenile hormone binding protein"/>
    <property type="match status" value="1"/>
</dbReference>
<dbReference type="InterPro" id="IPR038606">
    <property type="entry name" value="To_sf"/>
</dbReference>
<name>A0A9N9TXJ5_PHYSR</name>
<keyword evidence="2" id="KW-0090">Biological rhythms</keyword>
<dbReference type="InterPro" id="IPR010562">
    <property type="entry name" value="Haemolymph_juvenile_hormone-bd"/>
</dbReference>
<dbReference type="SMART" id="SM00700">
    <property type="entry name" value="JHBP"/>
    <property type="match status" value="1"/>
</dbReference>
<protein>
    <recommendedName>
        <fullName evidence="6">Protein takeout</fullName>
    </recommendedName>
</protein>
<dbReference type="AlphaFoldDB" id="A0A9N9TXJ5"/>
<keyword evidence="1" id="KW-0732">Signal</keyword>
<keyword evidence="5" id="KW-1185">Reference proteome</keyword>
<organism evidence="4 5">
    <name type="scientific">Phyllotreta striolata</name>
    <name type="common">Striped flea beetle</name>
    <name type="synonym">Crioceris striolata</name>
    <dbReference type="NCBI Taxonomy" id="444603"/>
    <lineage>
        <taxon>Eukaryota</taxon>
        <taxon>Metazoa</taxon>
        <taxon>Ecdysozoa</taxon>
        <taxon>Arthropoda</taxon>
        <taxon>Hexapoda</taxon>
        <taxon>Insecta</taxon>
        <taxon>Pterygota</taxon>
        <taxon>Neoptera</taxon>
        <taxon>Endopterygota</taxon>
        <taxon>Coleoptera</taxon>
        <taxon>Polyphaga</taxon>
        <taxon>Cucujiformia</taxon>
        <taxon>Chrysomeloidea</taxon>
        <taxon>Chrysomelidae</taxon>
        <taxon>Galerucinae</taxon>
        <taxon>Alticini</taxon>
        <taxon>Phyllotreta</taxon>
    </lineage>
</organism>
<evidence type="ECO:0000256" key="1">
    <source>
        <dbReference type="ARBA" id="ARBA00022729"/>
    </source>
</evidence>
<evidence type="ECO:0000256" key="3">
    <source>
        <dbReference type="ARBA" id="ARBA00060902"/>
    </source>
</evidence>
<dbReference type="EMBL" id="OU900099">
    <property type="protein sequence ID" value="CAG9863230.1"/>
    <property type="molecule type" value="Genomic_DNA"/>
</dbReference>
<comment type="similarity">
    <text evidence="3">Belongs to the TO family.</text>
</comment>
<dbReference type="OrthoDB" id="7419171at2759"/>
<dbReference type="GO" id="GO:0005615">
    <property type="term" value="C:extracellular space"/>
    <property type="evidence" value="ECO:0007669"/>
    <property type="project" value="TreeGrafter"/>
</dbReference>
<dbReference type="Proteomes" id="UP001153712">
    <property type="component" value="Chromosome 6"/>
</dbReference>
<evidence type="ECO:0008006" key="6">
    <source>
        <dbReference type="Google" id="ProtNLM"/>
    </source>
</evidence>
<dbReference type="GO" id="GO:0007623">
    <property type="term" value="P:circadian rhythm"/>
    <property type="evidence" value="ECO:0007669"/>
    <property type="project" value="UniProtKB-ARBA"/>
</dbReference>
<reference evidence="4" key="1">
    <citation type="submission" date="2022-01" db="EMBL/GenBank/DDBJ databases">
        <authorList>
            <person name="King R."/>
        </authorList>
    </citation>
    <scope>NUCLEOTIDE SEQUENCE</scope>
</reference>
<evidence type="ECO:0000313" key="5">
    <source>
        <dbReference type="Proteomes" id="UP001153712"/>
    </source>
</evidence>
<dbReference type="Pfam" id="PF06585">
    <property type="entry name" value="JHBP"/>
    <property type="match status" value="1"/>
</dbReference>
<accession>A0A9N9TXJ5</accession>
<dbReference type="FunFam" id="3.15.10.30:FF:000001">
    <property type="entry name" value="Takeout-like protein 1"/>
    <property type="match status" value="1"/>
</dbReference>
<evidence type="ECO:0000256" key="2">
    <source>
        <dbReference type="ARBA" id="ARBA00023108"/>
    </source>
</evidence>